<protein>
    <submittedName>
        <fullName evidence="2">Regulatory protein-modification, helix-turn-helix, transcriptional regulato, DNA</fullName>
    </submittedName>
</protein>
<evidence type="ECO:0000259" key="1">
    <source>
        <dbReference type="PROSITE" id="PS50943"/>
    </source>
</evidence>
<evidence type="ECO:0000313" key="2">
    <source>
        <dbReference type="EMBL" id="DAF98467.1"/>
    </source>
</evidence>
<reference evidence="2" key="1">
    <citation type="journal article" date="2021" name="Proc. Natl. Acad. Sci. U.S.A.">
        <title>A Catalog of Tens of Thousands of Viruses from Human Metagenomes Reveals Hidden Associations with Chronic Diseases.</title>
        <authorList>
            <person name="Tisza M.J."/>
            <person name="Buck C.B."/>
        </authorList>
    </citation>
    <scope>NUCLEOTIDE SEQUENCE</scope>
    <source>
        <strain evidence="2">Ctwfx1</strain>
    </source>
</reference>
<proteinExistence type="predicted"/>
<dbReference type="Gene3D" id="1.10.260.40">
    <property type="entry name" value="lambda repressor-like DNA-binding domains"/>
    <property type="match status" value="1"/>
</dbReference>
<dbReference type="CDD" id="cd00093">
    <property type="entry name" value="HTH_XRE"/>
    <property type="match status" value="1"/>
</dbReference>
<dbReference type="PROSITE" id="PS50943">
    <property type="entry name" value="HTH_CROC1"/>
    <property type="match status" value="1"/>
</dbReference>
<dbReference type="EMBL" id="BK016147">
    <property type="protein sequence ID" value="DAF98467.1"/>
    <property type="molecule type" value="Genomic_DNA"/>
</dbReference>
<dbReference type="Pfam" id="PF01381">
    <property type="entry name" value="HTH_3"/>
    <property type="match status" value="1"/>
</dbReference>
<dbReference type="InterPro" id="IPR001387">
    <property type="entry name" value="Cro/C1-type_HTH"/>
</dbReference>
<accession>A0A8S5UVJ6</accession>
<feature type="domain" description="HTH cro/C1-type" evidence="1">
    <location>
        <begin position="26"/>
        <end position="73"/>
    </location>
</feature>
<sequence>MPRVNLGRNTSNEKLVALIWGMADVRGLTNEQLGDKANISRTTVARRKAKPEDLTLGELRRLGRALGIPIEELREAIRY</sequence>
<dbReference type="SUPFAM" id="SSF47413">
    <property type="entry name" value="lambda repressor-like DNA-binding domains"/>
    <property type="match status" value="1"/>
</dbReference>
<dbReference type="InterPro" id="IPR010982">
    <property type="entry name" value="Lambda_DNA-bd_dom_sf"/>
</dbReference>
<dbReference type="GO" id="GO:0003677">
    <property type="term" value="F:DNA binding"/>
    <property type="evidence" value="ECO:0007669"/>
    <property type="project" value="InterPro"/>
</dbReference>
<name>A0A8S5UVJ6_9CAUD</name>
<organism evidence="2">
    <name type="scientific">Siphoviridae sp. ctwfx1</name>
    <dbReference type="NCBI Taxonomy" id="2825732"/>
    <lineage>
        <taxon>Viruses</taxon>
        <taxon>Duplodnaviria</taxon>
        <taxon>Heunggongvirae</taxon>
        <taxon>Uroviricota</taxon>
        <taxon>Caudoviricetes</taxon>
    </lineage>
</organism>